<dbReference type="AlphaFoldDB" id="X1S7D5"/>
<protein>
    <submittedName>
        <fullName evidence="1">Uncharacterized protein</fullName>
    </submittedName>
</protein>
<comment type="caution">
    <text evidence="1">The sequence shown here is derived from an EMBL/GenBank/DDBJ whole genome shotgun (WGS) entry which is preliminary data.</text>
</comment>
<proteinExistence type="predicted"/>
<gene>
    <name evidence="1" type="ORF">S12H4_15944</name>
</gene>
<evidence type="ECO:0000313" key="1">
    <source>
        <dbReference type="EMBL" id="GAI74991.1"/>
    </source>
</evidence>
<reference evidence="1" key="1">
    <citation type="journal article" date="2014" name="Front. Microbiol.">
        <title>High frequency of phylogenetically diverse reductive dehalogenase-homologous genes in deep subseafloor sedimentary metagenomes.</title>
        <authorList>
            <person name="Kawai M."/>
            <person name="Futagami T."/>
            <person name="Toyoda A."/>
            <person name="Takaki Y."/>
            <person name="Nishi S."/>
            <person name="Hori S."/>
            <person name="Arai W."/>
            <person name="Tsubouchi T."/>
            <person name="Morono Y."/>
            <person name="Uchiyama I."/>
            <person name="Ito T."/>
            <person name="Fujiyama A."/>
            <person name="Inagaki F."/>
            <person name="Takami H."/>
        </authorList>
    </citation>
    <scope>NUCLEOTIDE SEQUENCE</scope>
    <source>
        <strain evidence="1">Expedition CK06-06</strain>
    </source>
</reference>
<name>X1S7D5_9ZZZZ</name>
<accession>X1S7D5</accession>
<sequence length="119" mass="13689">MRTFNKVFEECKQVANEKFDGHMTLYKFGKGWKFCFGTPSDLYIETVNLFYGDTPEEAMQKALQNPKYVEASDGVYQEAYELRSIGKQFKSIADSLEQITTTFGNTANFIVNDGLKIRR</sequence>
<dbReference type="EMBL" id="BARW01007691">
    <property type="protein sequence ID" value="GAI74991.1"/>
    <property type="molecule type" value="Genomic_DNA"/>
</dbReference>
<organism evidence="1">
    <name type="scientific">marine sediment metagenome</name>
    <dbReference type="NCBI Taxonomy" id="412755"/>
    <lineage>
        <taxon>unclassified sequences</taxon>
        <taxon>metagenomes</taxon>
        <taxon>ecological metagenomes</taxon>
    </lineage>
</organism>